<keyword evidence="8" id="KW-0106">Calcium</keyword>
<dbReference type="Pfam" id="PF00690">
    <property type="entry name" value="Cation_ATPase_N"/>
    <property type="match status" value="1"/>
</dbReference>
<dbReference type="Pfam" id="PF00122">
    <property type="entry name" value="E1-E2_ATPase"/>
    <property type="match status" value="1"/>
</dbReference>
<dbReference type="EC" id="7.2.2.10" evidence="2"/>
<dbReference type="InterPro" id="IPR059000">
    <property type="entry name" value="ATPase_P-type_domA"/>
</dbReference>
<dbReference type="GO" id="GO:0005886">
    <property type="term" value="C:plasma membrane"/>
    <property type="evidence" value="ECO:0007669"/>
    <property type="project" value="TreeGrafter"/>
</dbReference>
<dbReference type="GO" id="GO:0016887">
    <property type="term" value="F:ATP hydrolysis activity"/>
    <property type="evidence" value="ECO:0007669"/>
    <property type="project" value="InterPro"/>
</dbReference>
<evidence type="ECO:0000256" key="4">
    <source>
        <dbReference type="ARBA" id="ARBA00022568"/>
    </source>
</evidence>
<keyword evidence="12 15" id="KW-1133">Transmembrane helix</keyword>
<evidence type="ECO:0000256" key="8">
    <source>
        <dbReference type="ARBA" id="ARBA00022837"/>
    </source>
</evidence>
<keyword evidence="5 15" id="KW-0812">Transmembrane</keyword>
<dbReference type="FunFam" id="1.20.1110.10:FF:000002">
    <property type="entry name" value="Calcium-transporting ATPase"/>
    <property type="match status" value="1"/>
</dbReference>
<evidence type="ECO:0000256" key="11">
    <source>
        <dbReference type="ARBA" id="ARBA00022967"/>
    </source>
</evidence>
<dbReference type="PANTHER" id="PTHR24093:SF369">
    <property type="entry name" value="CALCIUM-TRANSPORTING ATPASE"/>
    <property type="match status" value="1"/>
</dbReference>
<keyword evidence="10" id="KW-0460">Magnesium</keyword>
<keyword evidence="11" id="KW-1278">Translocase</keyword>
<dbReference type="Proteomes" id="UP000278807">
    <property type="component" value="Unassembled WGS sequence"/>
</dbReference>
<dbReference type="GO" id="GO:0051480">
    <property type="term" value="P:regulation of cytosolic calcium ion concentration"/>
    <property type="evidence" value="ECO:0007669"/>
    <property type="project" value="TreeGrafter"/>
</dbReference>
<keyword evidence="13" id="KW-0406">Ion transport</keyword>
<protein>
    <recommendedName>
        <fullName evidence="2">P-type Ca(2+) transporter</fullName>
        <ecNumber evidence="2">7.2.2.10</ecNumber>
    </recommendedName>
</protein>
<dbReference type="Gene3D" id="2.70.150.10">
    <property type="entry name" value="Calcium-transporting ATPase, cytoplasmic transduction domain A"/>
    <property type="match status" value="1"/>
</dbReference>
<dbReference type="InterPro" id="IPR008250">
    <property type="entry name" value="ATPase_P-typ_transduc_dom_A_sf"/>
</dbReference>
<dbReference type="InterPro" id="IPR001757">
    <property type="entry name" value="P_typ_ATPase"/>
</dbReference>
<dbReference type="GO" id="GO:0005388">
    <property type="term" value="F:P-type calcium transporter activity"/>
    <property type="evidence" value="ECO:0007669"/>
    <property type="project" value="UniProtKB-EC"/>
</dbReference>
<dbReference type="PANTHER" id="PTHR24093">
    <property type="entry name" value="CATION TRANSPORTING ATPASE"/>
    <property type="match status" value="1"/>
</dbReference>
<dbReference type="AlphaFoldDB" id="A0A0R3T4I8"/>
<evidence type="ECO:0000313" key="17">
    <source>
        <dbReference type="EMBL" id="VDN97833.1"/>
    </source>
</evidence>
<dbReference type="SUPFAM" id="SSF81653">
    <property type="entry name" value="Calcium ATPase, transduction domain A"/>
    <property type="match status" value="1"/>
</dbReference>
<proteinExistence type="predicted"/>
<evidence type="ECO:0000256" key="14">
    <source>
        <dbReference type="ARBA" id="ARBA00023136"/>
    </source>
</evidence>
<dbReference type="SUPFAM" id="SSF81665">
    <property type="entry name" value="Calcium ATPase, transmembrane domain M"/>
    <property type="match status" value="1"/>
</dbReference>
<dbReference type="FunFam" id="2.70.150.10:FF:000001">
    <property type="entry name" value="Calcium-transporting ATPase"/>
    <property type="match status" value="1"/>
</dbReference>
<organism evidence="19">
    <name type="scientific">Rodentolepis nana</name>
    <name type="common">Dwarf tapeworm</name>
    <name type="synonym">Hymenolepis nana</name>
    <dbReference type="NCBI Taxonomy" id="102285"/>
    <lineage>
        <taxon>Eukaryota</taxon>
        <taxon>Metazoa</taxon>
        <taxon>Spiralia</taxon>
        <taxon>Lophotrochozoa</taxon>
        <taxon>Platyhelminthes</taxon>
        <taxon>Cestoda</taxon>
        <taxon>Eucestoda</taxon>
        <taxon>Cyclophyllidea</taxon>
        <taxon>Hymenolepididae</taxon>
        <taxon>Rodentolepis</taxon>
    </lineage>
</organism>
<evidence type="ECO:0000256" key="15">
    <source>
        <dbReference type="SAM" id="Phobius"/>
    </source>
</evidence>
<evidence type="ECO:0000256" key="5">
    <source>
        <dbReference type="ARBA" id="ARBA00022692"/>
    </source>
</evidence>
<evidence type="ECO:0000256" key="13">
    <source>
        <dbReference type="ARBA" id="ARBA00023065"/>
    </source>
</evidence>
<keyword evidence="6" id="KW-0479">Metal-binding</keyword>
<reference evidence="19" key="1">
    <citation type="submission" date="2017-02" db="UniProtKB">
        <authorList>
            <consortium name="WormBaseParasite"/>
        </authorList>
    </citation>
    <scope>IDENTIFICATION</scope>
</reference>
<evidence type="ECO:0000313" key="18">
    <source>
        <dbReference type="Proteomes" id="UP000278807"/>
    </source>
</evidence>
<comment type="subcellular location">
    <subcellularLocation>
        <location evidence="1">Endomembrane system</location>
        <topology evidence="1">Multi-pass membrane protein</topology>
    </subcellularLocation>
</comment>
<keyword evidence="7" id="KW-0547">Nucleotide-binding</keyword>
<dbReference type="GO" id="GO:0046872">
    <property type="term" value="F:metal ion binding"/>
    <property type="evidence" value="ECO:0007669"/>
    <property type="project" value="UniProtKB-KW"/>
</dbReference>
<evidence type="ECO:0000256" key="2">
    <source>
        <dbReference type="ARBA" id="ARBA00012790"/>
    </source>
</evidence>
<evidence type="ECO:0000256" key="12">
    <source>
        <dbReference type="ARBA" id="ARBA00022989"/>
    </source>
</evidence>
<keyword evidence="18" id="KW-1185">Reference proteome</keyword>
<evidence type="ECO:0000256" key="7">
    <source>
        <dbReference type="ARBA" id="ARBA00022741"/>
    </source>
</evidence>
<dbReference type="OrthoDB" id="116380at2759"/>
<feature type="domain" description="Cation-transporting P-type ATPase N-terminal" evidence="16">
    <location>
        <begin position="36"/>
        <end position="105"/>
    </location>
</feature>
<dbReference type="NCBIfam" id="TIGR01494">
    <property type="entry name" value="ATPase_P-type"/>
    <property type="match status" value="1"/>
</dbReference>
<dbReference type="EMBL" id="UZAE01000872">
    <property type="protein sequence ID" value="VDN97833.1"/>
    <property type="molecule type" value="Genomic_DNA"/>
</dbReference>
<gene>
    <name evidence="17" type="ORF">HNAJ_LOCUS1974</name>
</gene>
<dbReference type="InterPro" id="IPR004014">
    <property type="entry name" value="ATPase_P-typ_cation-transptr_N"/>
</dbReference>
<evidence type="ECO:0000256" key="1">
    <source>
        <dbReference type="ARBA" id="ARBA00004127"/>
    </source>
</evidence>
<keyword evidence="14 15" id="KW-0472">Membrane</keyword>
<feature type="transmembrane region" description="Helical" evidence="15">
    <location>
        <begin position="89"/>
        <end position="109"/>
    </location>
</feature>
<dbReference type="SMART" id="SM00831">
    <property type="entry name" value="Cation_ATPase_N"/>
    <property type="match status" value="1"/>
</dbReference>
<evidence type="ECO:0000313" key="19">
    <source>
        <dbReference type="WBParaSite" id="HNAJ_0000197501-mRNA-1"/>
    </source>
</evidence>
<evidence type="ECO:0000256" key="6">
    <source>
        <dbReference type="ARBA" id="ARBA00022723"/>
    </source>
</evidence>
<feature type="transmembrane region" description="Helical" evidence="15">
    <location>
        <begin position="124"/>
        <end position="144"/>
    </location>
</feature>
<keyword evidence="9" id="KW-0067">ATP-binding</keyword>
<evidence type="ECO:0000256" key="10">
    <source>
        <dbReference type="ARBA" id="ARBA00022842"/>
    </source>
</evidence>
<accession>A0A0R3T4I8</accession>
<name>A0A0R3T4I8_RODNA</name>
<dbReference type="InterPro" id="IPR023298">
    <property type="entry name" value="ATPase_P-typ_TM_dom_sf"/>
</dbReference>
<keyword evidence="4" id="KW-0109">Calcium transport</keyword>
<sequence length="287" mass="31333">MTSTTQKIQCTPQTLQFLMELRGKEVVKFIHREFNGYAGLSKALSSSLDKGLNDTDVVKQREIYGPNIIPQKPPKSIFRLIWEALQDKTLLVLIGAAIISLGLSLYMKFNPSRTNGEPSENETGWIEGVAILVAVIVVVLVVAVNDWQKEKQFRGLQNRIEAEQKFTVLRGGLIKDISIADIVVGDVCLVKYGDLLPADGVVLQSTDLKIDESSLTGESDHVKKSTTLDPTLLSGTHVMEGSGRMLVIAVGKNSQAGIIYSLLNNMHGDLPETAVHLDSHGSPNAEE</sequence>
<dbReference type="GO" id="GO:0005524">
    <property type="term" value="F:ATP binding"/>
    <property type="evidence" value="ECO:0007669"/>
    <property type="project" value="UniProtKB-KW"/>
</dbReference>
<dbReference type="Gene3D" id="1.20.1110.10">
    <property type="entry name" value="Calcium-transporting ATPase, transmembrane domain"/>
    <property type="match status" value="1"/>
</dbReference>
<dbReference type="GO" id="GO:0012505">
    <property type="term" value="C:endomembrane system"/>
    <property type="evidence" value="ECO:0007669"/>
    <property type="project" value="UniProtKB-SubCell"/>
</dbReference>
<dbReference type="WBParaSite" id="HNAJ_0000197501-mRNA-1">
    <property type="protein sequence ID" value="HNAJ_0000197501-mRNA-1"/>
    <property type="gene ID" value="HNAJ_0000197501"/>
</dbReference>
<reference evidence="17 18" key="2">
    <citation type="submission" date="2018-11" db="EMBL/GenBank/DDBJ databases">
        <authorList>
            <consortium name="Pathogen Informatics"/>
        </authorList>
    </citation>
    <scope>NUCLEOTIDE SEQUENCE [LARGE SCALE GENOMIC DNA]</scope>
</reference>
<keyword evidence="3" id="KW-0813">Transport</keyword>
<evidence type="ECO:0000256" key="3">
    <source>
        <dbReference type="ARBA" id="ARBA00022448"/>
    </source>
</evidence>
<evidence type="ECO:0000256" key="9">
    <source>
        <dbReference type="ARBA" id="ARBA00022840"/>
    </source>
</evidence>
<evidence type="ECO:0000259" key="16">
    <source>
        <dbReference type="SMART" id="SM00831"/>
    </source>
</evidence>
<dbReference type="STRING" id="102285.A0A0R3T4I8"/>